<comment type="cofactor">
    <cofactor evidence="1">
        <name>Co(2+)</name>
        <dbReference type="ChEBI" id="CHEBI:48828"/>
    </cofactor>
</comment>
<evidence type="ECO:0000256" key="3">
    <source>
        <dbReference type="ARBA" id="ARBA00006247"/>
    </source>
</evidence>
<gene>
    <name evidence="9" type="primary">argE_8</name>
    <name evidence="9" type="ORF">SDC9_116173</name>
</gene>
<keyword evidence="5 9" id="KW-0378">Hydrolase</keyword>
<organism evidence="9">
    <name type="scientific">bioreactor metagenome</name>
    <dbReference type="NCBI Taxonomy" id="1076179"/>
    <lineage>
        <taxon>unclassified sequences</taxon>
        <taxon>metagenomes</taxon>
        <taxon>ecological metagenomes</taxon>
    </lineage>
</organism>
<dbReference type="EC" id="3.5.1.16" evidence="9"/>
<dbReference type="InterPro" id="IPR036264">
    <property type="entry name" value="Bact_exopeptidase_dim_dom"/>
</dbReference>
<evidence type="ECO:0000256" key="7">
    <source>
        <dbReference type="ARBA" id="ARBA00023285"/>
    </source>
</evidence>
<dbReference type="EMBL" id="VSSQ01022726">
    <property type="protein sequence ID" value="MPM69229.1"/>
    <property type="molecule type" value="Genomic_DNA"/>
</dbReference>
<evidence type="ECO:0000259" key="8">
    <source>
        <dbReference type="Pfam" id="PF07687"/>
    </source>
</evidence>
<evidence type="ECO:0000256" key="2">
    <source>
        <dbReference type="ARBA" id="ARBA00001947"/>
    </source>
</evidence>
<dbReference type="InterPro" id="IPR010182">
    <property type="entry name" value="ArgE/DapE"/>
</dbReference>
<dbReference type="GO" id="GO:0006526">
    <property type="term" value="P:L-arginine biosynthetic process"/>
    <property type="evidence" value="ECO:0007669"/>
    <property type="project" value="TreeGrafter"/>
</dbReference>
<dbReference type="PANTHER" id="PTHR43808">
    <property type="entry name" value="ACETYLORNITHINE DEACETYLASE"/>
    <property type="match status" value="1"/>
</dbReference>
<name>A0A645BUW8_9ZZZZ</name>
<accession>A0A645BUW8</accession>
<keyword evidence="4" id="KW-0479">Metal-binding</keyword>
<keyword evidence="6" id="KW-0862">Zinc</keyword>
<dbReference type="InterPro" id="IPR050072">
    <property type="entry name" value="Peptidase_M20A"/>
</dbReference>
<dbReference type="Pfam" id="PF01546">
    <property type="entry name" value="Peptidase_M20"/>
    <property type="match status" value="1"/>
</dbReference>
<dbReference type="SUPFAM" id="SSF55031">
    <property type="entry name" value="Bacterial exopeptidase dimerisation domain"/>
    <property type="match status" value="1"/>
</dbReference>
<keyword evidence="7" id="KW-0170">Cobalt</keyword>
<comment type="similarity">
    <text evidence="3">Belongs to the peptidase M20A family.</text>
</comment>
<dbReference type="AlphaFoldDB" id="A0A645BUW8"/>
<comment type="cofactor">
    <cofactor evidence="2">
        <name>Zn(2+)</name>
        <dbReference type="ChEBI" id="CHEBI:29105"/>
    </cofactor>
</comment>
<dbReference type="GO" id="GO:0008777">
    <property type="term" value="F:acetylornithine deacetylase activity"/>
    <property type="evidence" value="ECO:0007669"/>
    <property type="project" value="UniProtKB-EC"/>
</dbReference>
<dbReference type="Gene3D" id="3.40.630.10">
    <property type="entry name" value="Zn peptidases"/>
    <property type="match status" value="1"/>
</dbReference>
<dbReference type="SUPFAM" id="SSF53187">
    <property type="entry name" value="Zn-dependent exopeptidases"/>
    <property type="match status" value="1"/>
</dbReference>
<evidence type="ECO:0000256" key="6">
    <source>
        <dbReference type="ARBA" id="ARBA00022833"/>
    </source>
</evidence>
<dbReference type="Gene3D" id="3.30.70.360">
    <property type="match status" value="1"/>
</dbReference>
<proteinExistence type="inferred from homology"/>
<evidence type="ECO:0000313" key="9">
    <source>
        <dbReference type="EMBL" id="MPM69229.1"/>
    </source>
</evidence>
<dbReference type="GO" id="GO:0046872">
    <property type="term" value="F:metal ion binding"/>
    <property type="evidence" value="ECO:0007669"/>
    <property type="project" value="UniProtKB-KW"/>
</dbReference>
<feature type="domain" description="Peptidase M20 dimerisation" evidence="8">
    <location>
        <begin position="169"/>
        <end position="277"/>
    </location>
</feature>
<dbReference type="NCBIfam" id="TIGR01910">
    <property type="entry name" value="DapE-ArgE"/>
    <property type="match status" value="1"/>
</dbReference>
<protein>
    <submittedName>
        <fullName evidence="9">Acetylornithine deacetylase</fullName>
        <ecNumber evidence="9">3.5.1.16</ecNumber>
    </submittedName>
</protein>
<evidence type="ECO:0000256" key="1">
    <source>
        <dbReference type="ARBA" id="ARBA00001941"/>
    </source>
</evidence>
<dbReference type="PANTHER" id="PTHR43808:SF31">
    <property type="entry name" value="N-ACETYL-L-CITRULLINE DEACETYLASE"/>
    <property type="match status" value="1"/>
</dbReference>
<dbReference type="Pfam" id="PF07687">
    <property type="entry name" value="M20_dimer"/>
    <property type="match status" value="1"/>
</dbReference>
<dbReference type="InterPro" id="IPR011650">
    <property type="entry name" value="Peptidase_M20_dimer"/>
</dbReference>
<dbReference type="InterPro" id="IPR002933">
    <property type="entry name" value="Peptidase_M20"/>
</dbReference>
<reference evidence="9" key="1">
    <citation type="submission" date="2019-08" db="EMBL/GenBank/DDBJ databases">
        <authorList>
            <person name="Kucharzyk K."/>
            <person name="Murdoch R.W."/>
            <person name="Higgins S."/>
            <person name="Loffler F."/>
        </authorList>
    </citation>
    <scope>NUCLEOTIDE SEQUENCE</scope>
</reference>
<evidence type="ECO:0000256" key="4">
    <source>
        <dbReference type="ARBA" id="ARBA00022723"/>
    </source>
</evidence>
<evidence type="ECO:0000256" key="5">
    <source>
        <dbReference type="ARBA" id="ARBA00022801"/>
    </source>
</evidence>
<comment type="caution">
    <text evidence="9">The sequence shown here is derived from an EMBL/GenBank/DDBJ whole genome shotgun (WGS) entry which is preliminary data.</text>
</comment>
<sequence>MNEYFRVSRLILEKLIATDTSNPPGSEQPAAEYLAEFLTASGFTCTMQMIDTGRTNLIAELRKGVGPSLLYNGHLDVVPACGNWSFPPFQLTERDGKLYGRGSCDMKSGVAAMCAAAACMAKNPFSGTLRLLFVADEERRNRGAQTYLQHYAKSDYTVIGEPTNLHVAVAHRGICRDYITFFGKATHAALVRDEGCNSVLMAAKAVLALEKLSQKLECCRHPILPSPSVAVTLLEGYESENIIPARVKLLTDFRIHPGTTLEEAQEIVRKTLQDAGLEDFEIANHFFLSGGQLDEHDPFVTACCRIAAEISGQTEIPRAFGASCEQCFFEGKPTLICGPGSMEQAHTVDEYVQEEQLYRAVEFYIRLAEAILK</sequence>